<dbReference type="Pfam" id="PF18962">
    <property type="entry name" value="Por_Secre_tail"/>
    <property type="match status" value="1"/>
</dbReference>
<feature type="transmembrane region" description="Helical" evidence="4">
    <location>
        <begin position="7"/>
        <end position="25"/>
    </location>
</feature>
<evidence type="ECO:0000259" key="5">
    <source>
        <dbReference type="Pfam" id="PF18962"/>
    </source>
</evidence>
<evidence type="ECO:0000256" key="1">
    <source>
        <dbReference type="ARBA" id="ARBA00022729"/>
    </source>
</evidence>
<dbReference type="InterPro" id="IPR013519">
    <property type="entry name" value="Int_alpha_beta-p"/>
</dbReference>
<dbReference type="SMART" id="SM00191">
    <property type="entry name" value="Int_alpha"/>
    <property type="match status" value="14"/>
</dbReference>
<dbReference type="Proteomes" id="UP000612680">
    <property type="component" value="Chromosome"/>
</dbReference>
<dbReference type="RefSeq" id="WP_204661595.1">
    <property type="nucleotide sequence ID" value="NZ_CP056775.1"/>
</dbReference>
<keyword evidence="3" id="KW-0325">Glycoprotein</keyword>
<dbReference type="InterPro" id="IPR028994">
    <property type="entry name" value="Integrin_alpha_N"/>
</dbReference>
<keyword evidence="1" id="KW-0732">Signal</keyword>
<dbReference type="NCBIfam" id="TIGR04183">
    <property type="entry name" value="Por_Secre_tail"/>
    <property type="match status" value="1"/>
</dbReference>
<dbReference type="PANTHER" id="PTHR23220:SF122">
    <property type="entry name" value="INTEGRIN ALPHA-PS1"/>
    <property type="match status" value="1"/>
</dbReference>
<feature type="domain" description="Secretion system C-terminal sorting" evidence="5">
    <location>
        <begin position="1275"/>
        <end position="1345"/>
    </location>
</feature>
<evidence type="ECO:0000256" key="2">
    <source>
        <dbReference type="ARBA" id="ARBA00022737"/>
    </source>
</evidence>
<keyword evidence="2" id="KW-0677">Repeat</keyword>
<reference evidence="6 7" key="1">
    <citation type="submission" date="2020-06" db="EMBL/GenBank/DDBJ databases">
        <title>Dyadobacter sandarakinus sp. nov., isolated from the soil of the Arctic Yellow River Station.</title>
        <authorList>
            <person name="Zhang Y."/>
            <person name="Peng F."/>
        </authorList>
    </citation>
    <scope>NUCLEOTIDE SEQUENCE [LARGE SCALE GENOMIC DNA]</scope>
    <source>
        <strain evidence="6 7">Q3-56</strain>
    </source>
</reference>
<keyword evidence="4" id="KW-1133">Transmembrane helix</keyword>
<dbReference type="Gene3D" id="2.130.10.130">
    <property type="entry name" value="Integrin alpha, N-terminal"/>
    <property type="match status" value="7"/>
</dbReference>
<organism evidence="6 7">
    <name type="scientific">Dyadobacter sandarakinus</name>
    <dbReference type="NCBI Taxonomy" id="2747268"/>
    <lineage>
        <taxon>Bacteria</taxon>
        <taxon>Pseudomonadati</taxon>
        <taxon>Bacteroidota</taxon>
        <taxon>Cytophagia</taxon>
        <taxon>Cytophagales</taxon>
        <taxon>Spirosomataceae</taxon>
        <taxon>Dyadobacter</taxon>
    </lineage>
</organism>
<sequence>MKIHYKVPLLSIAVVLSCCILFFFAQKTSSKRVSGHKARVSAAPDLPVSSSAMSGIRQSLAGREYNITYDSTRQTLQSPNRKQNLRASYKPGMLSLAPRITKKDSHFVLNLRLDGIYAGSVKAYRVDTAARIEQAENELRIHHKGFTEEYINNEAGIRQNFIIHEKRSEAALLKVKLNVEGARPVSAGINAVGFVQAGHEEARLTYNDFKCWDDEGQPLDGSVTIQGNDIVLAVNVKDAVYPITIDPIIANGTPANANTVLRSNQQGANAYAVASAGDVNGDGYSDVLVGAPFYDKGENDEGAVFVFQGSAAGLNANAVLLLEGNQVNAQFGTSVSTAGDVNADGYSDVLVGAPLYDKGQTDEGAAFLYFGSAGGIKLAGAVTFEANQASAYFGQSVATIGDANADGFSDIIVGAQLYDNGQTNEGAAFIYKGSAGAISAVAATVLESNQANASFGYSVAGAGDINGDGFGDVVVGSMLYDNGQDNEGAAFVFHSSAAGVNPVAAIRLEGNQVAAIFGWSVSTAGDVNGDGFSDIIVGAYSYDKGETNEGAAFIYHGSAAGISANAATTLESNQAEAVLGIAVACAGDVNGDGYSDVIVGAKYYDKGQANEGAAFVYHGSAAGIYANAVATLESNQANAWLGTSVASAGDVNGDGYSDVIAGAPTFDKVQYDEGGAFVFHGSAYSVDLVTSTIFLGGQNGAQFGWSVASAGDVNGDGFGDIIIGANEYDNGQADEGAAFIYYGSKAGLDMASPTILEINKPLSAFGSSVASAGDVNGDGYGDVIVGAYLYDNAKENAGAIFVFHGSKNGINQTIQFKAEGAQEDANMGKSVSSAGDVNGDGFDDIIVGAPGYDLEAPLMDEGVAFIFNGSPAGITQNTRILPGDTRGIYFGSSVATVGDCNSDGYSDVIVGSPLFGQDENYEGAVFVYYGSPTGTNVLPGQTLESGQDGARLGGSVAAAGDINGDGLPDFVAGADRYTNGEYQEGACFVYYAGPNGFFTCPEILERNFMGALLGSAVHGAGDLNGDGYSDVIIGALGYTNGQFNEGSFYVYLGSSSGIANGFVMSAESNQEGAFLGHSVASGGDVNGDGFSDILISAHQFDQTKYNEGIVYVAYGNTGVCLRNNLRIYNSDLISPIAQSQFAKNDFGAGLYSKSFLGRGKGKLVWETRPKGQPFSKVAGGTITTSTQFTGMQNIYASLGSTGTELKSLITKQGVGTKVRTRVKFDPVLAMTGQVYGPWRYTQSNLSGASNAPARQAQVAMTTAGNLEEAFAEISIYPNPVTDWLHIQTSETYEIASVEIRNVAGASIYKSVNASQAIDAREFAPGTYIIIMGDQQGRRTSRKFVVSR</sequence>
<name>A0ABX7I353_9BACT</name>
<proteinExistence type="predicted"/>
<dbReference type="InterPro" id="IPR013517">
    <property type="entry name" value="FG-GAP"/>
</dbReference>
<dbReference type="Pfam" id="PF01839">
    <property type="entry name" value="FG-GAP"/>
    <property type="match status" value="14"/>
</dbReference>
<evidence type="ECO:0000313" key="7">
    <source>
        <dbReference type="Proteomes" id="UP000612680"/>
    </source>
</evidence>
<dbReference type="PRINTS" id="PR01185">
    <property type="entry name" value="INTEGRINA"/>
</dbReference>
<dbReference type="InterPro" id="IPR026444">
    <property type="entry name" value="Secre_tail"/>
</dbReference>
<evidence type="ECO:0000313" key="6">
    <source>
        <dbReference type="EMBL" id="QRR00489.1"/>
    </source>
</evidence>
<gene>
    <name evidence="6" type="ORF">HWI92_05985</name>
</gene>
<evidence type="ECO:0000256" key="3">
    <source>
        <dbReference type="ARBA" id="ARBA00023180"/>
    </source>
</evidence>
<dbReference type="PANTHER" id="PTHR23220">
    <property type="entry name" value="INTEGRIN ALPHA"/>
    <property type="match status" value="1"/>
</dbReference>
<keyword evidence="4" id="KW-0812">Transmembrane</keyword>
<dbReference type="EMBL" id="CP056775">
    <property type="protein sequence ID" value="QRR00489.1"/>
    <property type="molecule type" value="Genomic_DNA"/>
</dbReference>
<dbReference type="PROSITE" id="PS51470">
    <property type="entry name" value="FG_GAP"/>
    <property type="match status" value="14"/>
</dbReference>
<keyword evidence="4" id="KW-0472">Membrane</keyword>
<dbReference type="PROSITE" id="PS51257">
    <property type="entry name" value="PROKAR_LIPOPROTEIN"/>
    <property type="match status" value="1"/>
</dbReference>
<dbReference type="InterPro" id="IPR000413">
    <property type="entry name" value="Integrin_alpha"/>
</dbReference>
<dbReference type="SUPFAM" id="SSF69318">
    <property type="entry name" value="Integrin alpha N-terminal domain"/>
    <property type="match status" value="5"/>
</dbReference>
<accession>A0ABX7I353</accession>
<keyword evidence="7" id="KW-1185">Reference proteome</keyword>
<evidence type="ECO:0000256" key="4">
    <source>
        <dbReference type="SAM" id="Phobius"/>
    </source>
</evidence>
<protein>
    <submittedName>
        <fullName evidence="6">FG-GAP repeat protein</fullName>
    </submittedName>
</protein>